<proteinExistence type="predicted"/>
<evidence type="ECO:0000313" key="4">
    <source>
        <dbReference type="Proteomes" id="UP000595895"/>
    </source>
</evidence>
<evidence type="ECO:0000313" key="3">
    <source>
        <dbReference type="EMBL" id="QQM67146.1"/>
    </source>
</evidence>
<reference evidence="3 4" key="1">
    <citation type="submission" date="2020-12" db="EMBL/GenBank/DDBJ databases">
        <authorList>
            <person name="Zhou J."/>
        </authorList>
    </citation>
    <scope>NUCLEOTIDE SEQUENCE [LARGE SCALE GENOMIC DNA]</scope>
    <source>
        <strain evidence="3 4">CCUG 61299</strain>
    </source>
</reference>
<dbReference type="PROSITE" id="PS51109">
    <property type="entry name" value="G5"/>
    <property type="match status" value="1"/>
</dbReference>
<organism evidence="3 4">
    <name type="scientific">Actinomyces weissii</name>
    <dbReference type="NCBI Taxonomy" id="675090"/>
    <lineage>
        <taxon>Bacteria</taxon>
        <taxon>Bacillati</taxon>
        <taxon>Actinomycetota</taxon>
        <taxon>Actinomycetes</taxon>
        <taxon>Actinomycetales</taxon>
        <taxon>Actinomycetaceae</taxon>
        <taxon>Actinomyces</taxon>
    </lineage>
</organism>
<dbReference type="AlphaFoldDB" id="A0A7T7M931"/>
<sequence>MGRHSQSKAGLGSSLSDLGLAVASSLHRTPASGRRAAAPAKIMVPTSVYRAGGVAAAVSLAVSSVAYAAVQSDAGQPSLNSRARAALDLNGLEAATTGQDGQARQVSFTLVVDGASTQVTTKAATWGEALVGAGVVVDGNAGDTVSVPLTEAPAEGTTVTVAHAGTTTQTADTTEAHGTVEKQTDTLLQGEKKVETPGVDGVSRTTYKVRTVSGQEVGREALSTTQISSKVDEVVLVGTGSPQDVAVAQAGDGKSVSSAQAIAKAMLRSYGWGEGEFSCLVNLWHRESTWNYQAENPSSGAYGIPQSLPASKMASAGADWQTNPATQIKWGLGYIQDRYGSPCSAWAHSNATGWY</sequence>
<accession>A0A7T7M931</accession>
<name>A0A7T7M931_9ACTO</name>
<dbReference type="EMBL" id="CP066802">
    <property type="protein sequence ID" value="QQM67146.1"/>
    <property type="molecule type" value="Genomic_DNA"/>
</dbReference>
<dbReference type="Gene3D" id="2.20.230.10">
    <property type="entry name" value="Resuscitation-promoting factor rpfb"/>
    <property type="match status" value="1"/>
</dbReference>
<protein>
    <submittedName>
        <fullName evidence="3">G5 domain-containing protein</fullName>
    </submittedName>
</protein>
<dbReference type="SUPFAM" id="SSF53955">
    <property type="entry name" value="Lysozyme-like"/>
    <property type="match status" value="1"/>
</dbReference>
<dbReference type="Proteomes" id="UP000595895">
    <property type="component" value="Chromosome"/>
</dbReference>
<evidence type="ECO:0000256" key="1">
    <source>
        <dbReference type="ARBA" id="ARBA00022729"/>
    </source>
</evidence>
<feature type="domain" description="G5" evidence="2">
    <location>
        <begin position="161"/>
        <end position="241"/>
    </location>
</feature>
<dbReference type="Pfam" id="PF07501">
    <property type="entry name" value="G5"/>
    <property type="match status" value="1"/>
</dbReference>
<dbReference type="InterPro" id="IPR011098">
    <property type="entry name" value="G5_dom"/>
</dbReference>
<dbReference type="KEGG" id="awe:JG540_08975"/>
<keyword evidence="4" id="KW-1185">Reference proteome</keyword>
<keyword evidence="1" id="KW-0732">Signal</keyword>
<evidence type="ECO:0000259" key="2">
    <source>
        <dbReference type="PROSITE" id="PS51109"/>
    </source>
</evidence>
<dbReference type="InterPro" id="IPR023346">
    <property type="entry name" value="Lysozyme-like_dom_sf"/>
</dbReference>
<gene>
    <name evidence="3" type="ORF">JG540_08975</name>
</gene>
<dbReference type="SMART" id="SM01208">
    <property type="entry name" value="G5"/>
    <property type="match status" value="1"/>
</dbReference>